<keyword evidence="1" id="KW-0732">Signal</keyword>
<sequence length="60" mass="6342">MKLFTVIFSLLLAGVVSAADCGAGQCQCEVIAGASAAEHDHEVFLCRDNPNGKDCRKICD</sequence>
<dbReference type="Proteomes" id="UP000800038">
    <property type="component" value="Unassembled WGS sequence"/>
</dbReference>
<protein>
    <submittedName>
        <fullName evidence="2">Uncharacterized protein</fullName>
    </submittedName>
</protein>
<gene>
    <name evidence="2" type="ORF">EJ02DRAFT_456781</name>
</gene>
<evidence type="ECO:0000313" key="2">
    <source>
        <dbReference type="EMBL" id="KAF1939579.1"/>
    </source>
</evidence>
<feature type="chain" id="PRO_5025570139" evidence="1">
    <location>
        <begin position="19"/>
        <end position="60"/>
    </location>
</feature>
<proteinExistence type="predicted"/>
<evidence type="ECO:0000256" key="1">
    <source>
        <dbReference type="SAM" id="SignalP"/>
    </source>
</evidence>
<reference evidence="2" key="1">
    <citation type="journal article" date="2020" name="Stud. Mycol.">
        <title>101 Dothideomycetes genomes: a test case for predicting lifestyles and emergence of pathogens.</title>
        <authorList>
            <person name="Haridas S."/>
            <person name="Albert R."/>
            <person name="Binder M."/>
            <person name="Bloem J."/>
            <person name="Labutti K."/>
            <person name="Salamov A."/>
            <person name="Andreopoulos B."/>
            <person name="Baker S."/>
            <person name="Barry K."/>
            <person name="Bills G."/>
            <person name="Bluhm B."/>
            <person name="Cannon C."/>
            <person name="Castanera R."/>
            <person name="Culley D."/>
            <person name="Daum C."/>
            <person name="Ezra D."/>
            <person name="Gonzalez J."/>
            <person name="Henrissat B."/>
            <person name="Kuo A."/>
            <person name="Liang C."/>
            <person name="Lipzen A."/>
            <person name="Lutzoni F."/>
            <person name="Magnuson J."/>
            <person name="Mondo S."/>
            <person name="Nolan M."/>
            <person name="Ohm R."/>
            <person name="Pangilinan J."/>
            <person name="Park H.-J."/>
            <person name="Ramirez L."/>
            <person name="Alfaro M."/>
            <person name="Sun H."/>
            <person name="Tritt A."/>
            <person name="Yoshinaga Y."/>
            <person name="Zwiers L.-H."/>
            <person name="Turgeon B."/>
            <person name="Goodwin S."/>
            <person name="Spatafora J."/>
            <person name="Crous P."/>
            <person name="Grigoriev I."/>
        </authorList>
    </citation>
    <scope>NUCLEOTIDE SEQUENCE</scope>
    <source>
        <strain evidence="2">CBS 161.51</strain>
    </source>
</reference>
<dbReference type="OrthoDB" id="10386486at2759"/>
<feature type="signal peptide" evidence="1">
    <location>
        <begin position="1"/>
        <end position="18"/>
    </location>
</feature>
<name>A0A6A5SJH4_9PLEO</name>
<organism evidence="2 3">
    <name type="scientific">Clathrospora elynae</name>
    <dbReference type="NCBI Taxonomy" id="706981"/>
    <lineage>
        <taxon>Eukaryota</taxon>
        <taxon>Fungi</taxon>
        <taxon>Dikarya</taxon>
        <taxon>Ascomycota</taxon>
        <taxon>Pezizomycotina</taxon>
        <taxon>Dothideomycetes</taxon>
        <taxon>Pleosporomycetidae</taxon>
        <taxon>Pleosporales</taxon>
        <taxon>Diademaceae</taxon>
        <taxon>Clathrospora</taxon>
    </lineage>
</organism>
<dbReference type="AlphaFoldDB" id="A0A6A5SJH4"/>
<evidence type="ECO:0000313" key="3">
    <source>
        <dbReference type="Proteomes" id="UP000800038"/>
    </source>
</evidence>
<accession>A0A6A5SJH4</accession>
<keyword evidence="3" id="KW-1185">Reference proteome</keyword>
<dbReference type="EMBL" id="ML976078">
    <property type="protein sequence ID" value="KAF1939579.1"/>
    <property type="molecule type" value="Genomic_DNA"/>
</dbReference>